<evidence type="ECO:0008006" key="3">
    <source>
        <dbReference type="Google" id="ProtNLM"/>
    </source>
</evidence>
<reference evidence="1 2" key="1">
    <citation type="submission" date="2012-08" db="EMBL/GenBank/DDBJ databases">
        <title>Oryza genome evolution.</title>
        <authorList>
            <person name="Wing R.A."/>
        </authorList>
    </citation>
    <scope>NUCLEOTIDE SEQUENCE</scope>
</reference>
<name>A0A0D9XYM5_9ORYZ</name>
<protein>
    <recommendedName>
        <fullName evidence="3">Serine protease</fullName>
    </recommendedName>
</protein>
<dbReference type="eggNOG" id="ENOG502R3UF">
    <property type="taxonomic scope" value="Eukaryota"/>
</dbReference>
<evidence type="ECO:0000313" key="1">
    <source>
        <dbReference type="EnsemblPlants" id="LPERR12G07880.4"/>
    </source>
</evidence>
<dbReference type="Gramene" id="LPERR12G07880.4">
    <property type="protein sequence ID" value="LPERR12G07880.4"/>
    <property type="gene ID" value="LPERR12G07880"/>
</dbReference>
<proteinExistence type="predicted"/>
<keyword evidence="2" id="KW-1185">Reference proteome</keyword>
<accession>A0A0D9XYM5</accession>
<dbReference type="Proteomes" id="UP000032180">
    <property type="component" value="Chromosome 12"/>
</dbReference>
<sequence>MDPEVYNDIRKCVVRIAIGTPAGVLWRNGIIIELDLVFAFIVADARGFVGNIVPNGITVYFPSEEIINPLPKHFYIENGLIGIICHPAYNTLFHTGRLKVFNMCNQPVRMSQEVHVYDGLSERLTPGNVTRFNVSEFCHNCVVIGNATFGAPVIDKNGEMVGMNHSHQYPLTAIKISALQGTIRNIKNTLWARG</sequence>
<dbReference type="HOGENOM" id="CLU_1404290_0_0_1"/>
<evidence type="ECO:0000313" key="2">
    <source>
        <dbReference type="Proteomes" id="UP000032180"/>
    </source>
</evidence>
<organism evidence="1 2">
    <name type="scientific">Leersia perrieri</name>
    <dbReference type="NCBI Taxonomy" id="77586"/>
    <lineage>
        <taxon>Eukaryota</taxon>
        <taxon>Viridiplantae</taxon>
        <taxon>Streptophyta</taxon>
        <taxon>Embryophyta</taxon>
        <taxon>Tracheophyta</taxon>
        <taxon>Spermatophyta</taxon>
        <taxon>Magnoliopsida</taxon>
        <taxon>Liliopsida</taxon>
        <taxon>Poales</taxon>
        <taxon>Poaceae</taxon>
        <taxon>BOP clade</taxon>
        <taxon>Oryzoideae</taxon>
        <taxon>Oryzeae</taxon>
        <taxon>Oryzinae</taxon>
        <taxon>Leersia</taxon>
    </lineage>
</organism>
<reference evidence="1" key="3">
    <citation type="submission" date="2015-04" db="UniProtKB">
        <authorList>
            <consortium name="EnsemblPlants"/>
        </authorList>
    </citation>
    <scope>IDENTIFICATION</scope>
</reference>
<dbReference type="AlphaFoldDB" id="A0A0D9XYM5"/>
<reference evidence="2" key="2">
    <citation type="submission" date="2013-12" db="EMBL/GenBank/DDBJ databases">
        <authorList>
            <person name="Yu Y."/>
            <person name="Lee S."/>
            <person name="de Baynast K."/>
            <person name="Wissotski M."/>
            <person name="Liu L."/>
            <person name="Talag J."/>
            <person name="Goicoechea J."/>
            <person name="Angelova A."/>
            <person name="Jetty R."/>
            <person name="Kudrna D."/>
            <person name="Golser W."/>
            <person name="Rivera L."/>
            <person name="Zhang J."/>
            <person name="Wing R."/>
        </authorList>
    </citation>
    <scope>NUCLEOTIDE SEQUENCE</scope>
</reference>
<dbReference type="EnsemblPlants" id="LPERR12G07880.4">
    <property type="protein sequence ID" value="LPERR12G07880.4"/>
    <property type="gene ID" value="LPERR12G07880"/>
</dbReference>